<dbReference type="EMBL" id="JAMXFF010000017">
    <property type="protein sequence ID" value="MCT7967226.1"/>
    <property type="molecule type" value="Genomic_DNA"/>
</dbReference>
<dbReference type="InterPro" id="IPR047589">
    <property type="entry name" value="DUF11_rpt"/>
</dbReference>
<accession>A0ABT2MR52</accession>
<name>A0ABT2MR52_9CYAN</name>
<dbReference type="PANTHER" id="PTHR34819">
    <property type="entry name" value="LARGE CYSTEINE-RICH PERIPLASMIC PROTEIN OMCB"/>
    <property type="match status" value="1"/>
</dbReference>
<organism evidence="3 4">
    <name type="scientific">Laspinema palackyanum D2a</name>
    <dbReference type="NCBI Taxonomy" id="2953684"/>
    <lineage>
        <taxon>Bacteria</taxon>
        <taxon>Bacillati</taxon>
        <taxon>Cyanobacteriota</taxon>
        <taxon>Cyanophyceae</taxon>
        <taxon>Oscillatoriophycideae</taxon>
        <taxon>Oscillatoriales</taxon>
        <taxon>Laspinemataceae</taxon>
        <taxon>Laspinema</taxon>
        <taxon>Laspinema palackyanum</taxon>
    </lineage>
</organism>
<dbReference type="InterPro" id="IPR001434">
    <property type="entry name" value="OmcB-like_DUF11"/>
</dbReference>
<dbReference type="Proteomes" id="UP001525890">
    <property type="component" value="Unassembled WGS sequence"/>
</dbReference>
<protein>
    <submittedName>
        <fullName evidence="3">DUF11 domain-containing protein</fullName>
    </submittedName>
</protein>
<evidence type="ECO:0000259" key="2">
    <source>
        <dbReference type="Pfam" id="PF01345"/>
    </source>
</evidence>
<feature type="domain" description="DUF11" evidence="2">
    <location>
        <begin position="431"/>
        <end position="548"/>
    </location>
</feature>
<reference evidence="3 4" key="1">
    <citation type="journal article" date="2022" name="Front. Microbiol.">
        <title>High genomic differentiation and limited gene flow indicate recent cryptic speciation within the genus Laspinema (cyanobacteria).</title>
        <authorList>
            <person name="Stanojkovic A."/>
            <person name="Skoupy S."/>
            <person name="Skaloud P."/>
            <person name="Dvorak P."/>
        </authorList>
    </citation>
    <scope>NUCLEOTIDE SEQUENCE [LARGE SCALE GENOMIC DNA]</scope>
    <source>
        <strain evidence="3 4">D2a</strain>
    </source>
</reference>
<proteinExistence type="predicted"/>
<dbReference type="PANTHER" id="PTHR34819:SF3">
    <property type="entry name" value="CELL SURFACE PROTEIN"/>
    <property type="match status" value="1"/>
</dbReference>
<feature type="region of interest" description="Disordered" evidence="1">
    <location>
        <begin position="399"/>
        <end position="420"/>
    </location>
</feature>
<dbReference type="NCBIfam" id="TIGR01451">
    <property type="entry name" value="B_ant_repeat"/>
    <property type="match status" value="3"/>
</dbReference>
<gene>
    <name evidence="3" type="ORF">NG799_12860</name>
</gene>
<evidence type="ECO:0000313" key="4">
    <source>
        <dbReference type="Proteomes" id="UP001525890"/>
    </source>
</evidence>
<dbReference type="Pfam" id="PF01345">
    <property type="entry name" value="DUF11"/>
    <property type="match status" value="2"/>
</dbReference>
<evidence type="ECO:0000313" key="3">
    <source>
        <dbReference type="EMBL" id="MCT7967226.1"/>
    </source>
</evidence>
<keyword evidence="4" id="KW-1185">Reference proteome</keyword>
<feature type="domain" description="DUF11" evidence="2">
    <location>
        <begin position="303"/>
        <end position="413"/>
    </location>
</feature>
<evidence type="ECO:0000256" key="1">
    <source>
        <dbReference type="SAM" id="MobiDB-lite"/>
    </source>
</evidence>
<dbReference type="Gene3D" id="2.60.40.3080">
    <property type="match status" value="2"/>
</dbReference>
<sequence>MDKDVDPNTFNSSSATLTLPPEVTKEQVLWAGLYWGADLQYLKTASEQITPSPGCPTNIGFTINSQADYESCQANRVRLQTPTSVGYQTVIAEQFDFGNYGSVGRGRRYQGIADVTTLVKAGGNGTYTVANIQASSGSGESGFYGGWGLVVIYRDPTSEFGRIIVYDGFALVNNNRCLAINNITGFRTPESGNFAARLGMIAYEGDQLTLGDNEKFELNITTLVDASNPANNFFNSSISGPSTIPRNPNYTNNFGFDSDNLIITNAQNYFGYNATSANVTFCTGLDGYSPGLLTFSTQTQVADLRLSKTVDNPTPNRGSNVTFRLTLTNDGPDTATKVAVLDQLPAGLTFVSSTPSQGTYNNSTGIWTVGAVANKGVATLDIVATVTTTNPIVNTAQVSASDQPDIDSTPNNNIPSEDDQASVTVTGQESDLSISKSVDNLRPTGGDTIAYTITLTNNGPSNATGVQITDQLPSGLTYISDDREGAYNPTTGLWTVGTLNNGATITLTIRARVNPVNEVPNTGSTITNVARVSGSDQVDPNPDNNQDNEVIVPVWVPNLELQKRITRVNGTVYNQAEPGILTNWPPNFVRGITNPTNILPGDEVEYTIYFLSAGSAPLNNAVVCDPLQNFQTFLPNTFNGQTPTEGAFGAEVGIALAVNPPNPDLPTAYLRSANSASNRGRFYPSGITAPPACSLPNVRGAVVVDIGNLAAGDYGFIRFRVRID</sequence>
<dbReference type="InterPro" id="IPR051172">
    <property type="entry name" value="Chlamydia_OmcB"/>
</dbReference>
<comment type="caution">
    <text evidence="3">The sequence shown here is derived from an EMBL/GenBank/DDBJ whole genome shotgun (WGS) entry which is preliminary data.</text>
</comment>